<dbReference type="AlphaFoldDB" id="A0A8B8BED1"/>
<feature type="compositionally biased region" description="Polar residues" evidence="1">
    <location>
        <begin position="241"/>
        <end position="258"/>
    </location>
</feature>
<dbReference type="GeneID" id="111109795"/>
<feature type="chain" id="PRO_5034875419" evidence="2">
    <location>
        <begin position="32"/>
        <end position="297"/>
    </location>
</feature>
<dbReference type="RefSeq" id="XP_022301737.1">
    <property type="nucleotide sequence ID" value="XM_022446029.1"/>
</dbReference>
<reference evidence="4" key="1">
    <citation type="submission" date="2025-08" db="UniProtKB">
        <authorList>
            <consortium name="RefSeq"/>
        </authorList>
    </citation>
    <scope>IDENTIFICATION</scope>
    <source>
        <tissue evidence="4">Whole sample</tissue>
    </source>
</reference>
<accession>A0A8B8BED1</accession>
<dbReference type="OrthoDB" id="6052570at2759"/>
<dbReference type="Proteomes" id="UP000694844">
    <property type="component" value="Chromosome 8"/>
</dbReference>
<evidence type="ECO:0000313" key="3">
    <source>
        <dbReference type="Proteomes" id="UP000694844"/>
    </source>
</evidence>
<dbReference type="PANTHER" id="PTHR33964">
    <property type="entry name" value="RE45066P-RELATED"/>
    <property type="match status" value="1"/>
</dbReference>
<sequence length="297" mass="33762">MGRIHSSVVCADRRGILIFLLFLQAFSFSGSTDDVTDVYPDCPSPVQKYAFRCFTSYNTHMLNMMKSSATLFSGVDVEILRGFCSSYNQAMICIRNMKKICPKSLHQKIEVTQMNLQGAEPDLSALCNDDEIYERYARHMTCLREFGGYSERCFRNEMNSSIRLMQWISEDNVYQLCSDLHRAVDCITSKIGRWCGPEAAQLIPVLLKPMVRKSTMCDVISFSELSSTLMTTSQHRRNRQKTATSKPEYSSSEMDTSAQSHMINADNSSSSLHINLITTILEITYQLIFIALLVTNY</sequence>
<dbReference type="PANTHER" id="PTHR33964:SF1">
    <property type="entry name" value="RE45066P"/>
    <property type="match status" value="1"/>
</dbReference>
<organism evidence="3 4">
    <name type="scientific">Crassostrea virginica</name>
    <name type="common">Eastern oyster</name>
    <dbReference type="NCBI Taxonomy" id="6565"/>
    <lineage>
        <taxon>Eukaryota</taxon>
        <taxon>Metazoa</taxon>
        <taxon>Spiralia</taxon>
        <taxon>Lophotrochozoa</taxon>
        <taxon>Mollusca</taxon>
        <taxon>Bivalvia</taxon>
        <taxon>Autobranchia</taxon>
        <taxon>Pteriomorphia</taxon>
        <taxon>Ostreida</taxon>
        <taxon>Ostreoidea</taxon>
        <taxon>Ostreidae</taxon>
        <taxon>Crassostrea</taxon>
    </lineage>
</organism>
<evidence type="ECO:0000313" key="4">
    <source>
        <dbReference type="RefSeq" id="XP_022301737.1"/>
    </source>
</evidence>
<keyword evidence="3" id="KW-1185">Reference proteome</keyword>
<name>A0A8B8BED1_CRAVI</name>
<gene>
    <name evidence="4" type="primary">LOC111109795</name>
</gene>
<keyword evidence="2" id="KW-0732">Signal</keyword>
<protein>
    <submittedName>
        <fullName evidence="4">Uncharacterized protein LOC111109795 isoform X1</fullName>
    </submittedName>
</protein>
<proteinExistence type="predicted"/>
<dbReference type="KEGG" id="cvn:111109795"/>
<feature type="region of interest" description="Disordered" evidence="1">
    <location>
        <begin position="231"/>
        <end position="258"/>
    </location>
</feature>
<feature type="signal peptide" evidence="2">
    <location>
        <begin position="1"/>
        <end position="31"/>
    </location>
</feature>
<evidence type="ECO:0000256" key="2">
    <source>
        <dbReference type="SAM" id="SignalP"/>
    </source>
</evidence>
<evidence type="ECO:0000256" key="1">
    <source>
        <dbReference type="SAM" id="MobiDB-lite"/>
    </source>
</evidence>